<name>A0A6C0GLU5_9BACT</name>
<dbReference type="EMBL" id="CP048222">
    <property type="protein sequence ID" value="QHT68969.1"/>
    <property type="molecule type" value="Genomic_DNA"/>
</dbReference>
<dbReference type="Proteomes" id="UP000480178">
    <property type="component" value="Chromosome"/>
</dbReference>
<protein>
    <submittedName>
        <fullName evidence="1">Uncharacterized protein</fullName>
    </submittedName>
</protein>
<reference evidence="1 2" key="1">
    <citation type="submission" date="2020-01" db="EMBL/GenBank/DDBJ databases">
        <authorList>
            <person name="Kim M.K."/>
        </authorList>
    </citation>
    <scope>NUCLEOTIDE SEQUENCE [LARGE SCALE GENOMIC DNA]</scope>
    <source>
        <strain evidence="1 2">172606-1</strain>
    </source>
</reference>
<keyword evidence="2" id="KW-1185">Reference proteome</keyword>
<sequence>MKQSIKNQPKPAEQITIAEITIDQVSLEPIREFFKQTGPEKIVEDLDNVIDLVFEQIKNDYTVDFIYELCYSLHMLRKAIKEVDKQLTREGGVICQ</sequence>
<evidence type="ECO:0000313" key="2">
    <source>
        <dbReference type="Proteomes" id="UP000480178"/>
    </source>
</evidence>
<dbReference type="RefSeq" id="WP_162444964.1">
    <property type="nucleotide sequence ID" value="NZ_CP048222.1"/>
</dbReference>
<organism evidence="1 2">
    <name type="scientific">Rhodocytophaga rosea</name>
    <dbReference type="NCBI Taxonomy" id="2704465"/>
    <lineage>
        <taxon>Bacteria</taxon>
        <taxon>Pseudomonadati</taxon>
        <taxon>Bacteroidota</taxon>
        <taxon>Cytophagia</taxon>
        <taxon>Cytophagales</taxon>
        <taxon>Rhodocytophagaceae</taxon>
        <taxon>Rhodocytophaga</taxon>
    </lineage>
</organism>
<proteinExistence type="predicted"/>
<dbReference type="KEGG" id="rhoz:GXP67_21105"/>
<evidence type="ECO:0000313" key="1">
    <source>
        <dbReference type="EMBL" id="QHT68969.1"/>
    </source>
</evidence>
<gene>
    <name evidence="1" type="ORF">GXP67_21105</name>
</gene>
<accession>A0A6C0GLU5</accession>
<dbReference type="AlphaFoldDB" id="A0A6C0GLU5"/>